<dbReference type="AlphaFoldDB" id="A0A1M6B3B0"/>
<proteinExistence type="predicted"/>
<accession>A0A1M6B3B0</accession>
<feature type="region of interest" description="Disordered" evidence="1">
    <location>
        <begin position="1"/>
        <end position="32"/>
    </location>
</feature>
<dbReference type="OrthoDB" id="4498710at2"/>
<organism evidence="2 3">
    <name type="scientific">Parasporobacterium paucivorans DSM 15970</name>
    <dbReference type="NCBI Taxonomy" id="1122934"/>
    <lineage>
        <taxon>Bacteria</taxon>
        <taxon>Bacillati</taxon>
        <taxon>Bacillota</taxon>
        <taxon>Clostridia</taxon>
        <taxon>Lachnospirales</taxon>
        <taxon>Lachnospiraceae</taxon>
        <taxon>Parasporobacterium</taxon>
    </lineage>
</organism>
<sequence length="170" mass="18906">MANPENLKGKGFDSRPTSELREIQRKGCEQSAKVRREKADFRKVLNALLTAKIDSPDITPMLEAMGVKSTVESAVNAAIIKKAMEGDVKAYTAIRDTIGQTVKSEMELEELRIRNEREKYTNDVMMGKTDNSEGIKSFLNAIKPSQDDLSSLFDDDTEVSDEETAQADDV</sequence>
<keyword evidence="3" id="KW-1185">Reference proteome</keyword>
<dbReference type="RefSeq" id="WP_073992550.1">
    <property type="nucleotide sequence ID" value="NZ_FQYT01000003.1"/>
</dbReference>
<reference evidence="2 3" key="1">
    <citation type="submission" date="2016-11" db="EMBL/GenBank/DDBJ databases">
        <authorList>
            <person name="Jaros S."/>
            <person name="Januszkiewicz K."/>
            <person name="Wedrychowicz H."/>
        </authorList>
    </citation>
    <scope>NUCLEOTIDE SEQUENCE [LARGE SCALE GENOMIC DNA]</scope>
    <source>
        <strain evidence="2 3">DSM 15970</strain>
    </source>
</reference>
<name>A0A1M6B3B0_9FIRM</name>
<dbReference type="STRING" id="1122934.SAMN02745691_00247"/>
<dbReference type="EMBL" id="FQYT01000003">
    <property type="protein sequence ID" value="SHI43147.1"/>
    <property type="molecule type" value="Genomic_DNA"/>
</dbReference>
<feature type="compositionally biased region" description="Acidic residues" evidence="1">
    <location>
        <begin position="153"/>
        <end position="170"/>
    </location>
</feature>
<feature type="compositionally biased region" description="Basic and acidic residues" evidence="1">
    <location>
        <begin position="7"/>
        <end position="32"/>
    </location>
</feature>
<evidence type="ECO:0000313" key="2">
    <source>
        <dbReference type="EMBL" id="SHI43147.1"/>
    </source>
</evidence>
<protein>
    <submittedName>
        <fullName evidence="2">Uncharacterized protein</fullName>
    </submittedName>
</protein>
<dbReference type="Proteomes" id="UP000184342">
    <property type="component" value="Unassembled WGS sequence"/>
</dbReference>
<gene>
    <name evidence="2" type="ORF">SAMN02745691_00247</name>
</gene>
<evidence type="ECO:0000313" key="3">
    <source>
        <dbReference type="Proteomes" id="UP000184342"/>
    </source>
</evidence>
<feature type="region of interest" description="Disordered" evidence="1">
    <location>
        <begin position="147"/>
        <end position="170"/>
    </location>
</feature>
<evidence type="ECO:0000256" key="1">
    <source>
        <dbReference type="SAM" id="MobiDB-lite"/>
    </source>
</evidence>